<dbReference type="GO" id="GO:0004674">
    <property type="term" value="F:protein serine/threonine kinase activity"/>
    <property type="evidence" value="ECO:0007669"/>
    <property type="project" value="UniProtKB-KW"/>
</dbReference>
<dbReference type="Pfam" id="PF13360">
    <property type="entry name" value="PQQ_2"/>
    <property type="match status" value="1"/>
</dbReference>
<dbReference type="AlphaFoldDB" id="M2AW44"/>
<feature type="region of interest" description="Disordered" evidence="1">
    <location>
        <begin position="112"/>
        <end position="132"/>
    </location>
</feature>
<dbReference type="InterPro" id="IPR002372">
    <property type="entry name" value="PQQ_rpt_dom"/>
</dbReference>
<reference evidence="3" key="2">
    <citation type="journal article" date="2013" name="Mar. Genomics">
        <title>Expression of sulfatases in Rhodopirellula baltica and the diversity of sulfatases in the genus Rhodopirellula.</title>
        <authorList>
            <person name="Wegner C.E."/>
            <person name="Richter-Heitmann T."/>
            <person name="Klindworth A."/>
            <person name="Klockow C."/>
            <person name="Richter M."/>
            <person name="Achstetter T."/>
            <person name="Glockner F.O."/>
            <person name="Harder J."/>
        </authorList>
    </citation>
    <scope>NUCLEOTIDE SEQUENCE [LARGE SCALE GENOMIC DNA]</scope>
    <source>
        <strain evidence="3">6C</strain>
    </source>
</reference>
<dbReference type="InterPro" id="IPR015943">
    <property type="entry name" value="WD40/YVTN_repeat-like_dom_sf"/>
</dbReference>
<dbReference type="PANTHER" id="PTHR34512:SF30">
    <property type="entry name" value="OUTER MEMBRANE PROTEIN ASSEMBLY FACTOR BAMB"/>
    <property type="match status" value="1"/>
</dbReference>
<organism evidence="3 4">
    <name type="scientific">Rhodopirellula europaea 6C</name>
    <dbReference type="NCBI Taxonomy" id="1263867"/>
    <lineage>
        <taxon>Bacteria</taxon>
        <taxon>Pseudomonadati</taxon>
        <taxon>Planctomycetota</taxon>
        <taxon>Planctomycetia</taxon>
        <taxon>Pirellulales</taxon>
        <taxon>Pirellulaceae</taxon>
        <taxon>Rhodopirellula</taxon>
    </lineage>
</organism>
<dbReference type="PATRIC" id="fig|1263867.3.peg.5383"/>
<protein>
    <submittedName>
        <fullName evidence="3">Serine/threonine protein kinase related protein</fullName>
    </submittedName>
</protein>
<dbReference type="Gene3D" id="2.40.10.480">
    <property type="match status" value="1"/>
</dbReference>
<reference evidence="3" key="1">
    <citation type="submission" date="2012-11" db="EMBL/GenBank/DDBJ databases">
        <title>Permanent draft genomes of Rhodopirellula europaea strain SH398 and 6C.</title>
        <authorList>
            <person name="Richter M."/>
            <person name="Richter-Heitmann T."/>
            <person name="Frank C."/>
            <person name="Harder J."/>
            <person name="Glockner F.O."/>
        </authorList>
    </citation>
    <scope>NUCLEOTIDE SEQUENCE</scope>
    <source>
        <strain evidence="3">6C</strain>
    </source>
</reference>
<evidence type="ECO:0000256" key="1">
    <source>
        <dbReference type="SAM" id="MobiDB-lite"/>
    </source>
</evidence>
<evidence type="ECO:0000259" key="2">
    <source>
        <dbReference type="Pfam" id="PF13360"/>
    </source>
</evidence>
<dbReference type="SUPFAM" id="SSF50998">
    <property type="entry name" value="Quinoprotein alcohol dehydrogenase-like"/>
    <property type="match status" value="1"/>
</dbReference>
<accession>M2AW44</accession>
<dbReference type="InterPro" id="IPR018391">
    <property type="entry name" value="PQQ_b-propeller_rpt"/>
</dbReference>
<proteinExistence type="predicted"/>
<comment type="caution">
    <text evidence="3">The sequence shown here is derived from an EMBL/GenBank/DDBJ whole genome shotgun (WGS) entry which is preliminary data.</text>
</comment>
<keyword evidence="3" id="KW-0808">Transferase</keyword>
<dbReference type="InterPro" id="IPR011047">
    <property type="entry name" value="Quinoprotein_ADH-like_sf"/>
</dbReference>
<keyword evidence="4" id="KW-1185">Reference proteome</keyword>
<evidence type="ECO:0000313" key="3">
    <source>
        <dbReference type="EMBL" id="EMB14219.1"/>
    </source>
</evidence>
<name>M2AW44_9BACT</name>
<keyword evidence="3" id="KW-0418">Kinase</keyword>
<evidence type="ECO:0000313" key="4">
    <source>
        <dbReference type="Proteomes" id="UP000011529"/>
    </source>
</evidence>
<dbReference type="EMBL" id="ANMO01000222">
    <property type="protein sequence ID" value="EMB14219.1"/>
    <property type="molecule type" value="Genomic_DNA"/>
</dbReference>
<dbReference type="Proteomes" id="UP000011529">
    <property type="component" value="Unassembled WGS sequence"/>
</dbReference>
<dbReference type="SMART" id="SM00564">
    <property type="entry name" value="PQQ"/>
    <property type="match status" value="5"/>
</dbReference>
<dbReference type="RefSeq" id="WP_008660738.1">
    <property type="nucleotide sequence ID" value="NZ_ANMO01000222.1"/>
</dbReference>
<dbReference type="Gene3D" id="2.130.10.10">
    <property type="entry name" value="YVTN repeat-like/Quinoprotein amine dehydrogenase"/>
    <property type="match status" value="1"/>
</dbReference>
<sequence length="476" mass="53022">MQQHRTFPDKSIATNPLGNMTLNFSRSNRSQRVHIAFIAAIALASLSICSQTRADQWSQFRGDQANGVAETAHPANWSETENVAWTNPMRGEGWSCPVVWNDRVFLTEAVPSETNAESAGDNSNRAQGRDPSQKTYQWQVVCLDSKSGSELWRQTAREGRPVMERHSSNTYATETPVTDGKHVYAYFGMMGVYCFDMEGELVWQRDLGQYKMRAGWGTSSSPVLLNDKLFLQVDNEEQSFLVALDAATGEEVWRVARDEPSQYSSPIVWKNSLRTELIVGGTNYRSYDPQTGELLWQLNMQKGRSSATPLAIGDRLYVGTEYRNRGGSDDGGGFLFAIAPGGQGEIGTSEDSANDDFIVWKNPESGIQMASPVLCKGHLYLLERRSGVVHCINAETGEMAYEKRIPRARAFWASPWVMDDQVFCIDTNGTTFILAGGPEFDVVGKNEIDELTWSTPAIADGALYFRTASKLYCIRE</sequence>
<dbReference type="PANTHER" id="PTHR34512">
    <property type="entry name" value="CELL SURFACE PROTEIN"/>
    <property type="match status" value="1"/>
</dbReference>
<feature type="domain" description="Pyrrolo-quinoline quinone repeat" evidence="2">
    <location>
        <begin position="140"/>
        <end position="368"/>
    </location>
</feature>
<gene>
    <name evidence="3" type="ORF">RE6C_05028</name>
</gene>
<feature type="compositionally biased region" description="Polar residues" evidence="1">
    <location>
        <begin position="112"/>
        <end position="126"/>
    </location>
</feature>
<keyword evidence="3" id="KW-0723">Serine/threonine-protein kinase</keyword>